<dbReference type="PANTHER" id="PTHR43712:SF12">
    <property type="entry name" value="STERIGMATOCYSTIN 8-O-METHYLTRANSFERASE"/>
    <property type="match status" value="1"/>
</dbReference>
<dbReference type="InterPro" id="IPR016461">
    <property type="entry name" value="COMT-like"/>
</dbReference>
<dbReference type="Gene3D" id="1.10.10.10">
    <property type="entry name" value="Winged helix-like DNA-binding domain superfamily/Winged helix DNA-binding domain"/>
    <property type="match status" value="1"/>
</dbReference>
<keyword evidence="2" id="KW-0808">Transferase</keyword>
<evidence type="ECO:0000313" key="6">
    <source>
        <dbReference type="EMBL" id="KAL1864559.1"/>
    </source>
</evidence>
<name>A0ABR3WM19_9PEZI</name>
<dbReference type="SUPFAM" id="SSF53335">
    <property type="entry name" value="S-adenosyl-L-methionine-dependent methyltransferases"/>
    <property type="match status" value="1"/>
</dbReference>
<dbReference type="PROSITE" id="PS51683">
    <property type="entry name" value="SAM_OMT_II"/>
    <property type="match status" value="1"/>
</dbReference>
<protein>
    <recommendedName>
        <fullName evidence="5">O-methyltransferase C-terminal domain-containing protein</fullName>
    </recommendedName>
</protein>
<dbReference type="InterPro" id="IPR036388">
    <property type="entry name" value="WH-like_DNA-bd_sf"/>
</dbReference>
<evidence type="ECO:0000256" key="4">
    <source>
        <dbReference type="SAM" id="MobiDB-lite"/>
    </source>
</evidence>
<feature type="region of interest" description="Disordered" evidence="4">
    <location>
        <begin position="37"/>
        <end position="56"/>
    </location>
</feature>
<evidence type="ECO:0000256" key="3">
    <source>
        <dbReference type="ARBA" id="ARBA00022691"/>
    </source>
</evidence>
<sequence>MSTNGLHQASRIVELADTIQRSVAELDAVLKAKGLPAPSFDEDASPDPLPSEAQKAQDAVLDATAELHDILLEPTALVLKTISNEYVAFFGFISRHDIPNFVPLGGRVSFTDIAKKTGVDESIVKRLLRSAMCRRVFQEPEPGQVAHTKASKAMRSKVLLAFLRTGADMGWSTIFKLVDAVEKWPDVQEQDQTAFNLAHNVTGTYFENVAKDAKNAELFASGMATQWELPGYELHHLLDGYDWAGLGSAKVIDVGGFRGRISIALAERFPNLDLLVQDMEMNEAEAHAAVPDALKARVHFMSRDIFTTQPVRAEVYYIRQIFHDWSDKYCTKLLRAHTAQLEAGARVLIHDCLLPEVPGTGSLPLWKERDMRAMDLGLVAHMNGRERSVEEWHKLVTEADPRFKIHKIHESKNSMLALIEVVLKA</sequence>
<organism evidence="6 7">
    <name type="scientific">Diaporthe australafricana</name>
    <dbReference type="NCBI Taxonomy" id="127596"/>
    <lineage>
        <taxon>Eukaryota</taxon>
        <taxon>Fungi</taxon>
        <taxon>Dikarya</taxon>
        <taxon>Ascomycota</taxon>
        <taxon>Pezizomycotina</taxon>
        <taxon>Sordariomycetes</taxon>
        <taxon>Sordariomycetidae</taxon>
        <taxon>Diaporthales</taxon>
        <taxon>Diaporthaceae</taxon>
        <taxon>Diaporthe</taxon>
    </lineage>
</organism>
<dbReference type="Proteomes" id="UP001583177">
    <property type="component" value="Unassembled WGS sequence"/>
</dbReference>
<keyword evidence="3" id="KW-0949">S-adenosyl-L-methionine</keyword>
<proteinExistence type="predicted"/>
<gene>
    <name evidence="6" type="ORF">Daus18300_007574</name>
</gene>
<reference evidence="6 7" key="1">
    <citation type="journal article" date="2024" name="IMA Fungus">
        <title>IMA Genome - F19 : A genome assembly and annotation guide to empower mycologists, including annotated draft genome sequences of Ceratocystis pirilliformis, Diaporthe australafricana, Fusarium ophioides, Paecilomyces lecythidis, and Sporothrix stenoceras.</title>
        <authorList>
            <person name="Aylward J."/>
            <person name="Wilson A.M."/>
            <person name="Visagie C.M."/>
            <person name="Spraker J."/>
            <person name="Barnes I."/>
            <person name="Buitendag C."/>
            <person name="Ceriani C."/>
            <person name="Del Mar Angel L."/>
            <person name="du Plessis D."/>
            <person name="Fuchs T."/>
            <person name="Gasser K."/>
            <person name="Kramer D."/>
            <person name="Li W."/>
            <person name="Munsamy K."/>
            <person name="Piso A."/>
            <person name="Price J.L."/>
            <person name="Sonnekus B."/>
            <person name="Thomas C."/>
            <person name="van der Nest A."/>
            <person name="van Dijk A."/>
            <person name="van Heerden A."/>
            <person name="van Vuuren N."/>
            <person name="Yilmaz N."/>
            <person name="Duong T.A."/>
            <person name="van der Merwe N.A."/>
            <person name="Wingfield M.J."/>
            <person name="Wingfield B.D."/>
        </authorList>
    </citation>
    <scope>NUCLEOTIDE SEQUENCE [LARGE SCALE GENOMIC DNA]</scope>
    <source>
        <strain evidence="6 7">CMW 18300</strain>
    </source>
</reference>
<dbReference type="SUPFAM" id="SSF46785">
    <property type="entry name" value="Winged helix' DNA-binding domain"/>
    <property type="match status" value="1"/>
</dbReference>
<dbReference type="InterPro" id="IPR001077">
    <property type="entry name" value="COMT_C"/>
</dbReference>
<dbReference type="EMBL" id="JAWRVE010000067">
    <property type="protein sequence ID" value="KAL1864559.1"/>
    <property type="molecule type" value="Genomic_DNA"/>
</dbReference>
<feature type="domain" description="O-methyltransferase C-terminal" evidence="5">
    <location>
        <begin position="189"/>
        <end position="399"/>
    </location>
</feature>
<comment type="caution">
    <text evidence="6">The sequence shown here is derived from an EMBL/GenBank/DDBJ whole genome shotgun (WGS) entry which is preliminary data.</text>
</comment>
<keyword evidence="7" id="KW-1185">Reference proteome</keyword>
<evidence type="ECO:0000256" key="2">
    <source>
        <dbReference type="ARBA" id="ARBA00022679"/>
    </source>
</evidence>
<accession>A0ABR3WM19</accession>
<dbReference type="Pfam" id="PF00891">
    <property type="entry name" value="Methyltransf_2"/>
    <property type="match status" value="1"/>
</dbReference>
<dbReference type="InterPro" id="IPR036390">
    <property type="entry name" value="WH_DNA-bd_sf"/>
</dbReference>
<evidence type="ECO:0000256" key="1">
    <source>
        <dbReference type="ARBA" id="ARBA00022603"/>
    </source>
</evidence>
<dbReference type="Gene3D" id="3.40.50.150">
    <property type="entry name" value="Vaccinia Virus protein VP39"/>
    <property type="match status" value="1"/>
</dbReference>
<dbReference type="PANTHER" id="PTHR43712">
    <property type="entry name" value="PUTATIVE (AFU_ORTHOLOGUE AFUA_4G14580)-RELATED"/>
    <property type="match status" value="1"/>
</dbReference>
<keyword evidence="1" id="KW-0489">Methyltransferase</keyword>
<evidence type="ECO:0000259" key="5">
    <source>
        <dbReference type="Pfam" id="PF00891"/>
    </source>
</evidence>
<evidence type="ECO:0000313" key="7">
    <source>
        <dbReference type="Proteomes" id="UP001583177"/>
    </source>
</evidence>
<dbReference type="InterPro" id="IPR029063">
    <property type="entry name" value="SAM-dependent_MTases_sf"/>
</dbReference>